<dbReference type="EMBL" id="BSVA01000001">
    <property type="protein sequence ID" value="GMA92624.1"/>
    <property type="molecule type" value="Genomic_DNA"/>
</dbReference>
<organism evidence="6 7">
    <name type="scientific">Homoserinibacter gongjuensis</name>
    <dbReference type="NCBI Taxonomy" id="1162968"/>
    <lineage>
        <taxon>Bacteria</taxon>
        <taxon>Bacillati</taxon>
        <taxon>Actinomycetota</taxon>
        <taxon>Actinomycetes</taxon>
        <taxon>Micrococcales</taxon>
        <taxon>Microbacteriaceae</taxon>
        <taxon>Homoserinibacter</taxon>
    </lineage>
</organism>
<evidence type="ECO:0000256" key="2">
    <source>
        <dbReference type="ARBA" id="ARBA00022679"/>
    </source>
</evidence>
<sequence length="428" mass="47091">MRILVDCRYTRYPRHDGISRYTANLVAALAPLAAQAGHEVVMVIDDERQLALLPELPWRLATSPTSPRELTIARRLNALHPDVLFSPMQTIGSWGRRYGLVLTLHDLIYYRNRTPPRDLAWPIRIMWRLYHLAWWPQRMLLNRADEVVTVSATTRQLMLEHRLTDRPITIVSNAADPVETDAARAQPETRDLVYMGSFMPYKNVEAVARALHELPGYRLHLLSRIGDADRERLTALAPEGALVIHDGVTDAEYEALLDRALALVTMSFDEGFGLPLVEAMVRGTPIVVSDIPIFREIGERRPSMPTRATCGRWSGRSASSMTRMLGWLARSPHVSRRPGSTGTARRGRCSRCSSAWGVRGTDPPHSAGDAVTDSTSPPDNPTRSSGVSGNTAVALPAAAQSVSSASRSSSITVRSGVGWASGGTPPIE</sequence>
<feature type="compositionally biased region" description="Polar residues" evidence="3">
    <location>
        <begin position="372"/>
        <end position="391"/>
    </location>
</feature>
<accession>A0ABQ6JX88</accession>
<gene>
    <name evidence="6" type="ORF">GCM10025869_31530</name>
</gene>
<dbReference type="SUPFAM" id="SSF53756">
    <property type="entry name" value="UDP-Glycosyltransferase/glycogen phosphorylase"/>
    <property type="match status" value="1"/>
</dbReference>
<feature type="compositionally biased region" description="Low complexity" evidence="3">
    <location>
        <begin position="392"/>
        <end position="417"/>
    </location>
</feature>
<dbReference type="InterPro" id="IPR001296">
    <property type="entry name" value="Glyco_trans_1"/>
</dbReference>
<keyword evidence="7" id="KW-1185">Reference proteome</keyword>
<evidence type="ECO:0000259" key="5">
    <source>
        <dbReference type="Pfam" id="PF13439"/>
    </source>
</evidence>
<evidence type="ECO:0000313" key="6">
    <source>
        <dbReference type="EMBL" id="GMA92624.1"/>
    </source>
</evidence>
<keyword evidence="1" id="KW-0328">Glycosyltransferase</keyword>
<evidence type="ECO:0000256" key="1">
    <source>
        <dbReference type="ARBA" id="ARBA00022676"/>
    </source>
</evidence>
<name>A0ABQ6JX88_9MICO</name>
<evidence type="ECO:0000259" key="4">
    <source>
        <dbReference type="Pfam" id="PF00534"/>
    </source>
</evidence>
<dbReference type="Gene3D" id="3.40.50.2000">
    <property type="entry name" value="Glycogen Phosphorylase B"/>
    <property type="match status" value="2"/>
</dbReference>
<dbReference type="Pfam" id="PF00534">
    <property type="entry name" value="Glycos_transf_1"/>
    <property type="match status" value="1"/>
</dbReference>
<dbReference type="PANTHER" id="PTHR46401:SF2">
    <property type="entry name" value="GLYCOSYLTRANSFERASE WBBK-RELATED"/>
    <property type="match status" value="1"/>
</dbReference>
<dbReference type="Pfam" id="PF13439">
    <property type="entry name" value="Glyco_transf_4"/>
    <property type="match status" value="1"/>
</dbReference>
<feature type="domain" description="Glycosyltransferase subfamily 4-like N-terminal" evidence="5">
    <location>
        <begin position="16"/>
        <end position="177"/>
    </location>
</feature>
<dbReference type="InterPro" id="IPR028098">
    <property type="entry name" value="Glyco_trans_4-like_N"/>
</dbReference>
<evidence type="ECO:0008006" key="8">
    <source>
        <dbReference type="Google" id="ProtNLM"/>
    </source>
</evidence>
<evidence type="ECO:0000313" key="7">
    <source>
        <dbReference type="Proteomes" id="UP001157069"/>
    </source>
</evidence>
<comment type="caution">
    <text evidence="6">The sequence shown here is derived from an EMBL/GenBank/DDBJ whole genome shotgun (WGS) entry which is preliminary data.</text>
</comment>
<dbReference type="PANTHER" id="PTHR46401">
    <property type="entry name" value="GLYCOSYLTRANSFERASE WBBK-RELATED"/>
    <property type="match status" value="1"/>
</dbReference>
<feature type="domain" description="Glycosyl transferase family 1" evidence="4">
    <location>
        <begin position="187"/>
        <end position="297"/>
    </location>
</feature>
<feature type="region of interest" description="Disordered" evidence="3">
    <location>
        <begin position="330"/>
        <end position="428"/>
    </location>
</feature>
<reference evidence="7" key="1">
    <citation type="journal article" date="2019" name="Int. J. Syst. Evol. Microbiol.">
        <title>The Global Catalogue of Microorganisms (GCM) 10K type strain sequencing project: providing services to taxonomists for standard genome sequencing and annotation.</title>
        <authorList>
            <consortium name="The Broad Institute Genomics Platform"/>
            <consortium name="The Broad Institute Genome Sequencing Center for Infectious Disease"/>
            <person name="Wu L."/>
            <person name="Ma J."/>
        </authorList>
    </citation>
    <scope>NUCLEOTIDE SEQUENCE [LARGE SCALE GENOMIC DNA]</scope>
    <source>
        <strain evidence="7">NBRC 108755</strain>
    </source>
</reference>
<dbReference type="Proteomes" id="UP001157069">
    <property type="component" value="Unassembled WGS sequence"/>
</dbReference>
<keyword evidence="2" id="KW-0808">Transferase</keyword>
<feature type="compositionally biased region" description="Low complexity" evidence="3">
    <location>
        <begin position="340"/>
        <end position="355"/>
    </location>
</feature>
<protein>
    <recommendedName>
        <fullName evidence="8">D-inositol 3-phosphate glycosyltransferase</fullName>
    </recommendedName>
</protein>
<proteinExistence type="predicted"/>
<evidence type="ECO:0000256" key="3">
    <source>
        <dbReference type="SAM" id="MobiDB-lite"/>
    </source>
</evidence>